<comment type="caution">
    <text evidence="3">The sequence shown here is derived from an EMBL/GenBank/DDBJ whole genome shotgun (WGS) entry which is preliminary data.</text>
</comment>
<dbReference type="PROSITE" id="PS51382">
    <property type="entry name" value="SPX"/>
    <property type="match status" value="1"/>
</dbReference>
<gene>
    <name evidence="3" type="primary">PHO91_2</name>
    <name evidence="3" type="ORF">H4R20_006570</name>
</gene>
<dbReference type="OrthoDB" id="10260443at2759"/>
<name>A0A9W8LPQ4_9FUNG</name>
<feature type="domain" description="SPX" evidence="2">
    <location>
        <begin position="1"/>
        <end position="282"/>
    </location>
</feature>
<organism evidence="3 4">
    <name type="scientific">Coemansia guatemalensis</name>
    <dbReference type="NCBI Taxonomy" id="2761395"/>
    <lineage>
        <taxon>Eukaryota</taxon>
        <taxon>Fungi</taxon>
        <taxon>Fungi incertae sedis</taxon>
        <taxon>Zoopagomycota</taxon>
        <taxon>Kickxellomycotina</taxon>
        <taxon>Kickxellomycetes</taxon>
        <taxon>Kickxellales</taxon>
        <taxon>Kickxellaceae</taxon>
        <taxon>Coemansia</taxon>
    </lineage>
</organism>
<dbReference type="CDD" id="cd14478">
    <property type="entry name" value="SPX_PHO87_PHO90_like"/>
    <property type="match status" value="1"/>
</dbReference>
<dbReference type="EMBL" id="JANBUO010002939">
    <property type="protein sequence ID" value="KAJ2793328.1"/>
    <property type="molecule type" value="Genomic_DNA"/>
</dbReference>
<dbReference type="Proteomes" id="UP001140094">
    <property type="component" value="Unassembled WGS sequence"/>
</dbReference>
<evidence type="ECO:0000313" key="4">
    <source>
        <dbReference type="Proteomes" id="UP001140094"/>
    </source>
</evidence>
<dbReference type="Pfam" id="PF03105">
    <property type="entry name" value="SPX"/>
    <property type="match status" value="1"/>
</dbReference>
<evidence type="ECO:0000313" key="3">
    <source>
        <dbReference type="EMBL" id="KAJ2793328.1"/>
    </source>
</evidence>
<protein>
    <submittedName>
        <fullName evidence="3">Low-affinity phosphate transporter</fullName>
    </submittedName>
</protein>
<dbReference type="PANTHER" id="PTHR10783">
    <property type="entry name" value="XENOTROPIC AND POLYTROPIC RETROVIRUS RECEPTOR 1-RELATED"/>
    <property type="match status" value="1"/>
</dbReference>
<reference evidence="3" key="1">
    <citation type="submission" date="2022-07" db="EMBL/GenBank/DDBJ databases">
        <title>Phylogenomic reconstructions and comparative analyses of Kickxellomycotina fungi.</title>
        <authorList>
            <person name="Reynolds N.K."/>
            <person name="Stajich J.E."/>
            <person name="Barry K."/>
            <person name="Grigoriev I.V."/>
            <person name="Crous P."/>
            <person name="Smith M.E."/>
        </authorList>
    </citation>
    <scope>NUCLEOTIDE SEQUENCE</scope>
    <source>
        <strain evidence="3">NRRL 1565</strain>
    </source>
</reference>
<dbReference type="GO" id="GO:0005737">
    <property type="term" value="C:cytoplasm"/>
    <property type="evidence" value="ECO:0007669"/>
    <property type="project" value="TreeGrafter"/>
</dbReference>
<accession>A0A9W8LPQ4</accession>
<evidence type="ECO:0000256" key="1">
    <source>
        <dbReference type="SAM" id="MobiDB-lite"/>
    </source>
</evidence>
<dbReference type="InterPro" id="IPR004331">
    <property type="entry name" value="SPX_dom"/>
</dbReference>
<feature type="compositionally biased region" description="Low complexity" evidence="1">
    <location>
        <begin position="203"/>
        <end position="215"/>
    </location>
</feature>
<feature type="non-terminal residue" evidence="3">
    <location>
        <position position="393"/>
    </location>
</feature>
<feature type="region of interest" description="Disordered" evidence="1">
    <location>
        <begin position="165"/>
        <end position="228"/>
    </location>
</feature>
<dbReference type="PANTHER" id="PTHR10783:SF46">
    <property type="entry name" value="PROTEIN ERD1 HOMOLOG 2"/>
    <property type="match status" value="1"/>
</dbReference>
<sequence>MKFSSALQFNAVPDWAQYYLEYYARQEHTESTDIPKTNYDGINIHVAHMNTCSYSGLKKKLYAIERDIIATGVQSPTVTGGGEEHMLLEPQNQSYATFEPLLEAELGKVDRFYRRKEAELFAQSDALERDVDKIEERPTLQRRSSYSFFHKLSAIDEDGYGEAPRIRSASAEPPDAVHGAAQGGTSVPDSGDEGMARTDATHTDATADGDGTADADSGHARRTMSFSEGEEWRRTLRSQARDVFILLYDLRSYAQLNYTGFSKITKKFDKVTHSQLRTKFMTQTAAAAYLFTAPAQQALRMRMEGAAFAFGVASRYEGADDALRELKRSLREEVVWERNTVWRDMIARERMGSAVGVQSPDVGVEMQEVVGTVGKRRLTGTQRQMLRVAACTA</sequence>
<keyword evidence="4" id="KW-1185">Reference proteome</keyword>
<proteinExistence type="predicted"/>
<dbReference type="AlphaFoldDB" id="A0A9W8LPQ4"/>
<evidence type="ECO:0000259" key="2">
    <source>
        <dbReference type="PROSITE" id="PS51382"/>
    </source>
</evidence>